<accession>A0ABN1ZHR0</accession>
<dbReference type="Proteomes" id="UP001501470">
    <property type="component" value="Unassembled WGS sequence"/>
</dbReference>
<sequence length="82" mass="8644">MIGTVTEFIAEAVFASDLQPSRPVTVAEAWAAVTVAVTRHGAQGCVDVLAREYGERPETAAPRMRFARELAATLMPATALAG</sequence>
<dbReference type="RefSeq" id="WP_344498276.1">
    <property type="nucleotide sequence ID" value="NZ_BAAAQD010000001.1"/>
</dbReference>
<reference evidence="1 2" key="1">
    <citation type="journal article" date="2019" name="Int. J. Syst. Evol. Microbiol.">
        <title>The Global Catalogue of Microorganisms (GCM) 10K type strain sequencing project: providing services to taxonomists for standard genome sequencing and annotation.</title>
        <authorList>
            <consortium name="The Broad Institute Genomics Platform"/>
            <consortium name="The Broad Institute Genome Sequencing Center for Infectious Disease"/>
            <person name="Wu L."/>
            <person name="Ma J."/>
        </authorList>
    </citation>
    <scope>NUCLEOTIDE SEQUENCE [LARGE SCALE GENOMIC DNA]</scope>
    <source>
        <strain evidence="1 2">JCM 15933</strain>
    </source>
</reference>
<proteinExistence type="predicted"/>
<evidence type="ECO:0000313" key="2">
    <source>
        <dbReference type="Proteomes" id="UP001501470"/>
    </source>
</evidence>
<gene>
    <name evidence="1" type="ORF">GCM10009827_001050</name>
</gene>
<evidence type="ECO:0000313" key="1">
    <source>
        <dbReference type="EMBL" id="GAA1499440.1"/>
    </source>
</evidence>
<comment type="caution">
    <text evidence="1">The sequence shown here is derived from an EMBL/GenBank/DDBJ whole genome shotgun (WGS) entry which is preliminary data.</text>
</comment>
<keyword evidence="2" id="KW-1185">Reference proteome</keyword>
<organism evidence="1 2">
    <name type="scientific">Dactylosporangium maewongense</name>
    <dbReference type="NCBI Taxonomy" id="634393"/>
    <lineage>
        <taxon>Bacteria</taxon>
        <taxon>Bacillati</taxon>
        <taxon>Actinomycetota</taxon>
        <taxon>Actinomycetes</taxon>
        <taxon>Micromonosporales</taxon>
        <taxon>Micromonosporaceae</taxon>
        <taxon>Dactylosporangium</taxon>
    </lineage>
</organism>
<protein>
    <submittedName>
        <fullName evidence="1">Uncharacterized protein</fullName>
    </submittedName>
</protein>
<name>A0ABN1ZHR0_9ACTN</name>
<dbReference type="EMBL" id="BAAAQD010000001">
    <property type="protein sequence ID" value="GAA1499440.1"/>
    <property type="molecule type" value="Genomic_DNA"/>
</dbReference>